<dbReference type="OrthoDB" id="1586337at2759"/>
<reference evidence="2" key="1">
    <citation type="submission" date="2016-06" db="EMBL/GenBank/DDBJ databases">
        <title>Parallel loss of symbiosis genes in relatives of nitrogen-fixing non-legume Parasponia.</title>
        <authorList>
            <person name="Van Velzen R."/>
            <person name="Holmer R."/>
            <person name="Bu F."/>
            <person name="Rutten L."/>
            <person name="Van Zeijl A."/>
            <person name="Liu W."/>
            <person name="Santuari L."/>
            <person name="Cao Q."/>
            <person name="Sharma T."/>
            <person name="Shen D."/>
            <person name="Roswanjaya Y."/>
            <person name="Wardhani T."/>
            <person name="Kalhor M.S."/>
            <person name="Jansen J."/>
            <person name="Van den Hoogen J."/>
            <person name="Gungor B."/>
            <person name="Hartog M."/>
            <person name="Hontelez J."/>
            <person name="Verver J."/>
            <person name="Yang W.-C."/>
            <person name="Schijlen E."/>
            <person name="Repin R."/>
            <person name="Schilthuizen M."/>
            <person name="Schranz E."/>
            <person name="Heidstra R."/>
            <person name="Miyata K."/>
            <person name="Fedorova E."/>
            <person name="Kohlen W."/>
            <person name="Bisseling T."/>
            <person name="Smit S."/>
            <person name="Geurts R."/>
        </authorList>
    </citation>
    <scope>NUCLEOTIDE SEQUENCE [LARGE SCALE GENOMIC DNA]</scope>
    <source>
        <strain evidence="2">cv. WU1-14</strain>
    </source>
</reference>
<dbReference type="STRING" id="3476.A0A2P5DNP7"/>
<keyword evidence="2" id="KW-1185">Reference proteome</keyword>
<gene>
    <name evidence="1" type="ORF">PanWU01x14_046210</name>
</gene>
<name>A0A2P5DNP7_PARAD</name>
<organism evidence="1 2">
    <name type="scientific">Parasponia andersonii</name>
    <name type="common">Sponia andersonii</name>
    <dbReference type="NCBI Taxonomy" id="3476"/>
    <lineage>
        <taxon>Eukaryota</taxon>
        <taxon>Viridiplantae</taxon>
        <taxon>Streptophyta</taxon>
        <taxon>Embryophyta</taxon>
        <taxon>Tracheophyta</taxon>
        <taxon>Spermatophyta</taxon>
        <taxon>Magnoliopsida</taxon>
        <taxon>eudicotyledons</taxon>
        <taxon>Gunneridae</taxon>
        <taxon>Pentapetalae</taxon>
        <taxon>rosids</taxon>
        <taxon>fabids</taxon>
        <taxon>Rosales</taxon>
        <taxon>Cannabaceae</taxon>
        <taxon>Parasponia</taxon>
    </lineage>
</organism>
<accession>A0A2P5DNP7</accession>
<sequence length="315" mass="34963">MLLFTLYLYLYMMSCIYDEASLLFCSFRQPSSIASRVLGVSFLYVPLKLLAITGKAEALSIVSHPRSFTETSRATSVSHPPTVMVVNARPLKRMKSRVTADLYDFLTFPSSVSSFASGPFRTNVRAFLSKHAILAPPSSLFPHLLTSQILFRVGDLDGPDSLATVVCLDIIEEDVAISRSIYCDQCRVVGWSGHPVCTKRYHFIIKADGNSIGGYHKPCMCCGDVLHLSESKCKSCNLETSTDDVEDWVYSQLENTTHLLHGVIHSNGYGHLLRVNGREGGSRILSGCHIMDFWDRLCKTLGARLGFLVSNSFFL</sequence>
<dbReference type="PANTHER" id="PTHR46201">
    <property type="entry name" value="PHD FINGER PROTEIN MALE MEIOCYTE DEATH 1-RELATED"/>
    <property type="match status" value="1"/>
</dbReference>
<evidence type="ECO:0000313" key="1">
    <source>
        <dbReference type="EMBL" id="PON74904.1"/>
    </source>
</evidence>
<dbReference type="PANTHER" id="PTHR46201:SF3">
    <property type="entry name" value="OS01G0877500 PROTEIN"/>
    <property type="match status" value="1"/>
</dbReference>
<dbReference type="Proteomes" id="UP000237105">
    <property type="component" value="Unassembled WGS sequence"/>
</dbReference>
<evidence type="ECO:0000313" key="2">
    <source>
        <dbReference type="Proteomes" id="UP000237105"/>
    </source>
</evidence>
<protein>
    <submittedName>
        <fullName evidence="1">Uncharacterized protein</fullName>
    </submittedName>
</protein>
<proteinExistence type="predicted"/>
<dbReference type="EMBL" id="JXTB01000026">
    <property type="protein sequence ID" value="PON74904.1"/>
    <property type="molecule type" value="Genomic_DNA"/>
</dbReference>
<dbReference type="AlphaFoldDB" id="A0A2P5DNP7"/>
<comment type="caution">
    <text evidence="1">The sequence shown here is derived from an EMBL/GenBank/DDBJ whole genome shotgun (WGS) entry which is preliminary data.</text>
</comment>